<evidence type="ECO:0000313" key="2">
    <source>
        <dbReference type="EMBL" id="QBD74979.1"/>
    </source>
</evidence>
<dbReference type="AlphaFoldDB" id="A0A4P6JIT0"/>
<dbReference type="SMART" id="SM01043">
    <property type="entry name" value="BTAD"/>
    <property type="match status" value="1"/>
</dbReference>
<dbReference type="SUPFAM" id="SSF52540">
    <property type="entry name" value="P-loop containing nucleoside triphosphate hydrolases"/>
    <property type="match status" value="1"/>
</dbReference>
<protein>
    <recommendedName>
        <fullName evidence="1">Bacterial transcriptional activator domain-containing protein</fullName>
    </recommendedName>
</protein>
<dbReference type="InterPro" id="IPR051677">
    <property type="entry name" value="AfsR-DnrI-RedD_regulator"/>
</dbReference>
<dbReference type="EMBL" id="CP035758">
    <property type="protein sequence ID" value="QBD74979.1"/>
    <property type="molecule type" value="Genomic_DNA"/>
</dbReference>
<evidence type="ECO:0000313" key="3">
    <source>
        <dbReference type="Proteomes" id="UP000290365"/>
    </source>
</evidence>
<dbReference type="Gene3D" id="1.10.10.10">
    <property type="entry name" value="Winged helix-like DNA-binding domain superfamily/Winged helix DNA-binding domain"/>
    <property type="match status" value="1"/>
</dbReference>
<dbReference type="Proteomes" id="UP000290365">
    <property type="component" value="Chromosome"/>
</dbReference>
<sequence>MRQNISLLKQISRPVLPSATVLRQELLNVLNDVVYASSCYKLLLVCAPEGYGKTTLLADFMQRSGFPCCWYFLDQADTNKSKFISLFIASLRATLAHLPLLVQSLDSLVAQLCTSRDFPSCNPSLIDDPEGIIELLVGIMETHIEERFAIALCNYHEVNTTSFIKQFVERLLQHLPAQCLLIIESRSSPDLNLAPLLARREVFGLGSSALRFSPQEIEQLAHLQGLPTLRIQAFGEPTVFLQDQPIKRWRVSHAMSLCFFLLDHTYPVHKEQICAELWPEKDVSSGQALRTSIYYLRKILGEAAVISRSGFYELDLHNLYGDKFWYDVDNFKKAYKRAKEALRSEDDKTAYKHLIEASKLYRGDYLQSFYDNWCIERRHELRLAYIDTRHQLALISWRRKEIEECARHWQHLLALDPCLEEGHYGLMRCYLRQGKRGLALRQYQRCAATLQEEMEILPGPELQSLYKRLTEQSRLGT</sequence>
<evidence type="ECO:0000259" key="1">
    <source>
        <dbReference type="SMART" id="SM01043"/>
    </source>
</evidence>
<proteinExistence type="predicted"/>
<name>A0A4P6JIT0_KTERU</name>
<dbReference type="OrthoDB" id="142950at2"/>
<dbReference type="KEGG" id="kbs:EPA93_02810"/>
<dbReference type="Pfam" id="PF03704">
    <property type="entry name" value="BTAD"/>
    <property type="match status" value="1"/>
</dbReference>
<dbReference type="InterPro" id="IPR016032">
    <property type="entry name" value="Sig_transdc_resp-reg_C-effctor"/>
</dbReference>
<reference evidence="2 3" key="1">
    <citation type="submission" date="2019-01" db="EMBL/GenBank/DDBJ databases">
        <title>Ktedonosporobacter rubrisoli SCAWS-G2.</title>
        <authorList>
            <person name="Huang Y."/>
            <person name="Yan B."/>
        </authorList>
    </citation>
    <scope>NUCLEOTIDE SEQUENCE [LARGE SCALE GENOMIC DNA]</scope>
    <source>
        <strain evidence="2 3">SCAWS-G2</strain>
    </source>
</reference>
<dbReference type="GO" id="GO:0006355">
    <property type="term" value="P:regulation of DNA-templated transcription"/>
    <property type="evidence" value="ECO:0007669"/>
    <property type="project" value="InterPro"/>
</dbReference>
<dbReference type="InterPro" id="IPR027417">
    <property type="entry name" value="P-loop_NTPase"/>
</dbReference>
<dbReference type="GO" id="GO:0003677">
    <property type="term" value="F:DNA binding"/>
    <property type="evidence" value="ECO:0007669"/>
    <property type="project" value="InterPro"/>
</dbReference>
<dbReference type="SUPFAM" id="SSF46894">
    <property type="entry name" value="C-terminal effector domain of the bipartite response regulators"/>
    <property type="match status" value="1"/>
</dbReference>
<dbReference type="RefSeq" id="WP_129885578.1">
    <property type="nucleotide sequence ID" value="NZ_CP035758.1"/>
</dbReference>
<dbReference type="InterPro" id="IPR036388">
    <property type="entry name" value="WH-like_DNA-bd_sf"/>
</dbReference>
<dbReference type="InterPro" id="IPR005158">
    <property type="entry name" value="BTAD"/>
</dbReference>
<dbReference type="InterPro" id="IPR011990">
    <property type="entry name" value="TPR-like_helical_dom_sf"/>
</dbReference>
<gene>
    <name evidence="2" type="ORF">EPA93_02810</name>
</gene>
<feature type="domain" description="Bacterial transcriptional activator" evidence="1">
    <location>
        <begin position="326"/>
        <end position="470"/>
    </location>
</feature>
<dbReference type="PANTHER" id="PTHR35807">
    <property type="entry name" value="TRANSCRIPTIONAL REGULATOR REDD-RELATED"/>
    <property type="match status" value="1"/>
</dbReference>
<keyword evidence="3" id="KW-1185">Reference proteome</keyword>
<dbReference type="Gene3D" id="1.25.40.10">
    <property type="entry name" value="Tetratricopeptide repeat domain"/>
    <property type="match status" value="1"/>
</dbReference>
<accession>A0A4P6JIT0</accession>
<organism evidence="2 3">
    <name type="scientific">Ktedonosporobacter rubrisoli</name>
    <dbReference type="NCBI Taxonomy" id="2509675"/>
    <lineage>
        <taxon>Bacteria</taxon>
        <taxon>Bacillati</taxon>
        <taxon>Chloroflexota</taxon>
        <taxon>Ktedonobacteria</taxon>
        <taxon>Ktedonobacterales</taxon>
        <taxon>Ktedonosporobacteraceae</taxon>
        <taxon>Ktedonosporobacter</taxon>
    </lineage>
</organism>
<dbReference type="SUPFAM" id="SSF48452">
    <property type="entry name" value="TPR-like"/>
    <property type="match status" value="1"/>
</dbReference>